<feature type="compositionally biased region" description="Polar residues" evidence="2">
    <location>
        <begin position="56"/>
        <end position="107"/>
    </location>
</feature>
<accession>A0AAE0DG59</accession>
<feature type="compositionally biased region" description="Basic residues" evidence="2">
    <location>
        <begin position="384"/>
        <end position="396"/>
    </location>
</feature>
<feature type="region of interest" description="Disordered" evidence="2">
    <location>
        <begin position="477"/>
        <end position="661"/>
    </location>
</feature>
<feature type="compositionally biased region" description="Low complexity" evidence="2">
    <location>
        <begin position="1046"/>
        <end position="1058"/>
    </location>
</feature>
<dbReference type="EMBL" id="JASNWA010000010">
    <property type="protein sequence ID" value="KAK3168010.1"/>
    <property type="molecule type" value="Genomic_DNA"/>
</dbReference>
<evidence type="ECO:0000259" key="4">
    <source>
        <dbReference type="PROSITE" id="PS50238"/>
    </source>
</evidence>
<evidence type="ECO:0000313" key="6">
    <source>
        <dbReference type="Proteomes" id="UP001276659"/>
    </source>
</evidence>
<feature type="compositionally biased region" description="Low complexity" evidence="2">
    <location>
        <begin position="976"/>
        <end position="987"/>
    </location>
</feature>
<evidence type="ECO:0000256" key="1">
    <source>
        <dbReference type="ARBA" id="ARBA00022468"/>
    </source>
</evidence>
<dbReference type="InterPro" id="IPR050729">
    <property type="entry name" value="Rho-GAP"/>
</dbReference>
<reference evidence="5" key="1">
    <citation type="submission" date="2022-11" db="EMBL/GenBank/DDBJ databases">
        <title>Chromosomal genome sequence assembly and mating type (MAT) locus characterization of the leprose asexual lichenized fungus Lepraria neglecta (Nyl.) Erichsen.</title>
        <authorList>
            <person name="Allen J.L."/>
            <person name="Pfeffer B."/>
        </authorList>
    </citation>
    <scope>NUCLEOTIDE SEQUENCE</scope>
    <source>
        <strain evidence="5">Allen 5258</strain>
    </source>
</reference>
<dbReference type="SMART" id="SM00233">
    <property type="entry name" value="PH"/>
    <property type="match status" value="1"/>
</dbReference>
<protein>
    <recommendedName>
        <fullName evidence="7">RhoGAP-domain-containing protein</fullName>
    </recommendedName>
</protein>
<keyword evidence="6" id="KW-1185">Reference proteome</keyword>
<gene>
    <name evidence="5" type="ORF">OEA41_004456</name>
</gene>
<dbReference type="GO" id="GO:0005096">
    <property type="term" value="F:GTPase activator activity"/>
    <property type="evidence" value="ECO:0007669"/>
    <property type="project" value="UniProtKB-KW"/>
</dbReference>
<dbReference type="InterPro" id="IPR000198">
    <property type="entry name" value="RhoGAP_dom"/>
</dbReference>
<dbReference type="SMART" id="SM00324">
    <property type="entry name" value="RhoGAP"/>
    <property type="match status" value="1"/>
</dbReference>
<feature type="region of interest" description="Disordered" evidence="2">
    <location>
        <begin position="1503"/>
        <end position="1544"/>
    </location>
</feature>
<evidence type="ECO:0000313" key="5">
    <source>
        <dbReference type="EMBL" id="KAK3168010.1"/>
    </source>
</evidence>
<keyword evidence="1" id="KW-0343">GTPase activation</keyword>
<dbReference type="InterPro" id="IPR011993">
    <property type="entry name" value="PH-like_dom_sf"/>
</dbReference>
<dbReference type="FunFam" id="2.30.29.30:FF:000452">
    <property type="entry name" value="Rho GTPase activator (Bem3)"/>
    <property type="match status" value="1"/>
</dbReference>
<feature type="compositionally biased region" description="Polar residues" evidence="2">
    <location>
        <begin position="143"/>
        <end position="161"/>
    </location>
</feature>
<dbReference type="CDD" id="cd06093">
    <property type="entry name" value="PX_domain"/>
    <property type="match status" value="1"/>
</dbReference>
<evidence type="ECO:0000259" key="3">
    <source>
        <dbReference type="PROSITE" id="PS50003"/>
    </source>
</evidence>
<feature type="compositionally biased region" description="Basic and acidic residues" evidence="2">
    <location>
        <begin position="540"/>
        <end position="567"/>
    </location>
</feature>
<dbReference type="Pfam" id="PF00620">
    <property type="entry name" value="RhoGAP"/>
    <property type="match status" value="1"/>
</dbReference>
<feature type="domain" description="Rho-GAP" evidence="4">
    <location>
        <begin position="1217"/>
        <end position="1421"/>
    </location>
</feature>
<feature type="region of interest" description="Disordered" evidence="2">
    <location>
        <begin position="1045"/>
        <end position="1147"/>
    </location>
</feature>
<feature type="compositionally biased region" description="Polar residues" evidence="2">
    <location>
        <begin position="434"/>
        <end position="453"/>
    </location>
</feature>
<feature type="compositionally biased region" description="Low complexity" evidence="2">
    <location>
        <begin position="313"/>
        <end position="329"/>
    </location>
</feature>
<feature type="compositionally biased region" description="Basic and acidic residues" evidence="2">
    <location>
        <begin position="109"/>
        <end position="119"/>
    </location>
</feature>
<dbReference type="PROSITE" id="PS50238">
    <property type="entry name" value="RHOGAP"/>
    <property type="match status" value="1"/>
</dbReference>
<feature type="region of interest" description="Disordered" evidence="2">
    <location>
        <begin position="1"/>
        <end position="198"/>
    </location>
</feature>
<dbReference type="Gene3D" id="1.10.555.10">
    <property type="entry name" value="Rho GTPase activation protein"/>
    <property type="match status" value="1"/>
</dbReference>
<feature type="compositionally biased region" description="Polar residues" evidence="2">
    <location>
        <begin position="1128"/>
        <end position="1145"/>
    </location>
</feature>
<comment type="caution">
    <text evidence="5">The sequence shown here is derived from an EMBL/GenBank/DDBJ whole genome shotgun (WGS) entry which is preliminary data.</text>
</comment>
<dbReference type="InterPro" id="IPR036871">
    <property type="entry name" value="PX_dom_sf"/>
</dbReference>
<proteinExistence type="predicted"/>
<dbReference type="PROSITE" id="PS50003">
    <property type="entry name" value="PH_DOMAIN"/>
    <property type="match status" value="1"/>
</dbReference>
<dbReference type="GO" id="GO:0005938">
    <property type="term" value="C:cell cortex"/>
    <property type="evidence" value="ECO:0007669"/>
    <property type="project" value="UniProtKB-ARBA"/>
</dbReference>
<feature type="compositionally biased region" description="Low complexity" evidence="2">
    <location>
        <begin position="899"/>
        <end position="911"/>
    </location>
</feature>
<dbReference type="SUPFAM" id="SSF48350">
    <property type="entry name" value="GTPase activation domain, GAP"/>
    <property type="match status" value="1"/>
</dbReference>
<dbReference type="Gene3D" id="3.30.1520.10">
    <property type="entry name" value="Phox-like domain"/>
    <property type="match status" value="1"/>
</dbReference>
<dbReference type="InterPro" id="IPR008936">
    <property type="entry name" value="Rho_GTPase_activation_prot"/>
</dbReference>
<feature type="region of interest" description="Disordered" evidence="2">
    <location>
        <begin position="286"/>
        <end position="453"/>
    </location>
</feature>
<evidence type="ECO:0000256" key="2">
    <source>
        <dbReference type="SAM" id="MobiDB-lite"/>
    </source>
</evidence>
<sequence length="1559" mass="168596">MSFGMDSGAETAGQVIPEPQRYGTSTAHDLLLQRRNNHSPSSAEARNTARKPTPSPLQVSETSSMAVGNATYNDSRSPKSPTARRTGSDSQYSPLSPRHNQSMNFDQPRSARERPDERQASGTASTNGDTSTEGLRSVRKATATPTKAQSYSQLRNVSSPLPQARPLGNSSPPSPHSTAFPPLVSSAVRPETRTMPRTSSIDSAISGVYLNTLNSQKSLQDALSSGMPDISNLIEAAGSAEAVIQHLLKEKQSSAAQNAQLWKLVNKQRSLVLGLNQDLERALKDKDKYRRKLKEHSDKVPPLPSTLPQVPVSGSRAASGSPAPSEASADLPIQRQTVERAIPLGLRETGPPSNPRTDSRNEGDDISPSTIPTGLDEADNWVRSKARAAGPKHSHKIISSSDVGVLGPTRRAPPVMPIQKKGLGSPNKSDLPGSPSQNSETATPGMSPTNSFTAKRAQPFSTKAFNVPALALVESTPTGNDLERMTPPRKAPPAPLDLGQPKREEPSQLQYGPDDHSGSEYEDTAEVDAPPSLERGRKKTREDDDREREALIKEKEARSRSKKEKGSKSRTGSVKSASKETSNAMQPQPTPMPPSIKALLPEPAPAGASAFLSQPTSLASVLSPPATRDGPGLTTERIVSTKPMSPGLPLSPRPNHRPINPPTPRMPRYGAGINMASPPLSPRPGFVGLPLSPRAPRQPIPLPPHTPMSLTSPIPLRPGDESAGYLQEPSSPAKKPVAFPPTQMNPQNAEVSGSGGVYTGFVSEAYPNLLLPPNALPSILVRVVSSRLKPSRHSLVLKGSDEEPVFTLGVSARSDRQRLWQVEKPITSLQQLDYQLRQSSVLTVKLPDRSLFSGHAPAKIDARRVSLETYFETLLDTPMDEKTALKICHYLSTHASEPSSEEAISAASAPHSGPPVTQSPDGKLVKEGYLTKRGKNFGGWKARFFTLDEPVLRYYETPSGSLLGTIKLQNAQIGKQTQSKSSQSPSRASEDGDGQYRHAFLIREPKRKDSNSFMDHVLCAENDAERDAWVAALLCYVEIPGLDGISRPSLSNTDSSSSRTLAPSNKNSLKHDAVTTDSPSSEISDSLQAVPYESTKQAEAPHVRITPDPRPTESPSPSTPTSGSQPSVGAQSAYSTQTKTISAPSNGAKISDASVWGNKPMALPIGNQKEHKKRGIWGFRDKNPSDGGLNHPNGSDLSLPQQQYQEQILNVKAAFGVPLAEAVEYCAPHGVDVCLPAVVYRCLEYLEANNAASEEGIFRMSGSNVVIKALKGRFNAEVDIDLLSPDEQYTDVHAVASLLKLYLRELPQPVLTRELHLQFISVLEIGEKRKKISAYNVLVNKLPKPNFTLIRALSAFLISIINNSEINKMSMRNVGIVFSPTLNIPTPVLSMFLNEFEAIFHEPPEDTSIPTFEVTASEPLTPEDIRSPRRQMFSDIPTPSYTQEAFPNNARQFPTNNQPNSAYEQNSLDSHMSHDTGFIPLQPAYDAPSLHQGSMSVPGPEYTVARPRNLPPGGPAKARRRESSMLMMGPGPRQSPLPSMRNDSGKPYIYSATLSMTGN</sequence>
<dbReference type="InterPro" id="IPR001849">
    <property type="entry name" value="PH_domain"/>
</dbReference>
<dbReference type="GO" id="GO:0007165">
    <property type="term" value="P:signal transduction"/>
    <property type="evidence" value="ECO:0007669"/>
    <property type="project" value="InterPro"/>
</dbReference>
<organism evidence="5 6">
    <name type="scientific">Lepraria neglecta</name>
    <dbReference type="NCBI Taxonomy" id="209136"/>
    <lineage>
        <taxon>Eukaryota</taxon>
        <taxon>Fungi</taxon>
        <taxon>Dikarya</taxon>
        <taxon>Ascomycota</taxon>
        <taxon>Pezizomycotina</taxon>
        <taxon>Lecanoromycetes</taxon>
        <taxon>OSLEUM clade</taxon>
        <taxon>Lecanoromycetidae</taxon>
        <taxon>Lecanorales</taxon>
        <taxon>Lecanorineae</taxon>
        <taxon>Stereocaulaceae</taxon>
        <taxon>Lepraria</taxon>
    </lineage>
</organism>
<feature type="region of interest" description="Disordered" evidence="2">
    <location>
        <begin position="1161"/>
        <end position="1195"/>
    </location>
</feature>
<dbReference type="PANTHER" id="PTHR23176">
    <property type="entry name" value="RHO/RAC/CDC GTPASE-ACTIVATING PROTEIN"/>
    <property type="match status" value="1"/>
</dbReference>
<feature type="compositionally biased region" description="Polar residues" evidence="2">
    <location>
        <begin position="611"/>
        <end position="620"/>
    </location>
</feature>
<feature type="compositionally biased region" description="Polar residues" evidence="2">
    <location>
        <begin position="120"/>
        <end position="134"/>
    </location>
</feature>
<evidence type="ECO:0008006" key="7">
    <source>
        <dbReference type="Google" id="ProtNLM"/>
    </source>
</evidence>
<feature type="region of interest" description="Disordered" evidence="2">
    <location>
        <begin position="973"/>
        <end position="995"/>
    </location>
</feature>
<feature type="region of interest" description="Disordered" evidence="2">
    <location>
        <begin position="899"/>
        <end position="924"/>
    </location>
</feature>
<dbReference type="Gene3D" id="2.30.29.30">
    <property type="entry name" value="Pleckstrin-homology domain (PH domain)/Phosphotyrosine-binding domain (PTB)"/>
    <property type="match status" value="1"/>
</dbReference>
<dbReference type="Pfam" id="PF00169">
    <property type="entry name" value="PH"/>
    <property type="match status" value="1"/>
</dbReference>
<dbReference type="GO" id="GO:0035091">
    <property type="term" value="F:phosphatidylinositol binding"/>
    <property type="evidence" value="ECO:0007669"/>
    <property type="project" value="InterPro"/>
</dbReference>
<feature type="compositionally biased region" description="Basic and acidic residues" evidence="2">
    <location>
        <begin position="1099"/>
        <end position="1111"/>
    </location>
</feature>
<dbReference type="SUPFAM" id="SSF50729">
    <property type="entry name" value="PH domain-like"/>
    <property type="match status" value="1"/>
</dbReference>
<dbReference type="Proteomes" id="UP001276659">
    <property type="component" value="Unassembled WGS sequence"/>
</dbReference>
<dbReference type="PANTHER" id="PTHR23176:SF129">
    <property type="entry name" value="RHO GTPASE ACTIVATING PROTEIN AT 16F, ISOFORM E-RELATED"/>
    <property type="match status" value="1"/>
</dbReference>
<name>A0AAE0DG59_9LECA</name>
<feature type="compositionally biased region" description="Polar residues" evidence="2">
    <location>
        <begin position="1075"/>
        <end position="1087"/>
    </location>
</feature>
<feature type="domain" description="PH" evidence="3">
    <location>
        <begin position="923"/>
        <end position="1038"/>
    </location>
</feature>
<feature type="compositionally biased region" description="Polar residues" evidence="2">
    <location>
        <begin position="571"/>
        <end position="587"/>
    </location>
</feature>